<evidence type="ECO:0000313" key="3">
    <source>
        <dbReference type="Proteomes" id="UP000001514"/>
    </source>
</evidence>
<dbReference type="eggNOG" id="ENOG502QRHR">
    <property type="taxonomic scope" value="Eukaryota"/>
</dbReference>
<evidence type="ECO:0000256" key="1">
    <source>
        <dbReference type="SAM" id="SignalP"/>
    </source>
</evidence>
<dbReference type="HOGENOM" id="CLU_540146_0_0_1"/>
<reference evidence="2 3" key="1">
    <citation type="journal article" date="2011" name="Science">
        <title>The Selaginella genome identifies genetic changes associated with the evolution of vascular plants.</title>
        <authorList>
            <person name="Banks J.A."/>
            <person name="Nishiyama T."/>
            <person name="Hasebe M."/>
            <person name="Bowman J.L."/>
            <person name="Gribskov M."/>
            <person name="dePamphilis C."/>
            <person name="Albert V.A."/>
            <person name="Aono N."/>
            <person name="Aoyama T."/>
            <person name="Ambrose B.A."/>
            <person name="Ashton N.W."/>
            <person name="Axtell M.J."/>
            <person name="Barker E."/>
            <person name="Barker M.S."/>
            <person name="Bennetzen J.L."/>
            <person name="Bonawitz N.D."/>
            <person name="Chapple C."/>
            <person name="Cheng C."/>
            <person name="Correa L.G."/>
            <person name="Dacre M."/>
            <person name="DeBarry J."/>
            <person name="Dreyer I."/>
            <person name="Elias M."/>
            <person name="Engstrom E.M."/>
            <person name="Estelle M."/>
            <person name="Feng L."/>
            <person name="Finet C."/>
            <person name="Floyd S.K."/>
            <person name="Frommer W.B."/>
            <person name="Fujita T."/>
            <person name="Gramzow L."/>
            <person name="Gutensohn M."/>
            <person name="Harholt J."/>
            <person name="Hattori M."/>
            <person name="Heyl A."/>
            <person name="Hirai T."/>
            <person name="Hiwatashi Y."/>
            <person name="Ishikawa M."/>
            <person name="Iwata M."/>
            <person name="Karol K.G."/>
            <person name="Koehler B."/>
            <person name="Kolukisaoglu U."/>
            <person name="Kubo M."/>
            <person name="Kurata T."/>
            <person name="Lalonde S."/>
            <person name="Li K."/>
            <person name="Li Y."/>
            <person name="Litt A."/>
            <person name="Lyons E."/>
            <person name="Manning G."/>
            <person name="Maruyama T."/>
            <person name="Michael T.P."/>
            <person name="Mikami K."/>
            <person name="Miyazaki S."/>
            <person name="Morinaga S."/>
            <person name="Murata T."/>
            <person name="Mueller-Roeber B."/>
            <person name="Nelson D.R."/>
            <person name="Obara M."/>
            <person name="Oguri Y."/>
            <person name="Olmstead R.G."/>
            <person name="Onodera N."/>
            <person name="Petersen B.L."/>
            <person name="Pils B."/>
            <person name="Prigge M."/>
            <person name="Rensing S.A."/>
            <person name="Riano-Pachon D.M."/>
            <person name="Roberts A.W."/>
            <person name="Sato Y."/>
            <person name="Scheller H.V."/>
            <person name="Schulz B."/>
            <person name="Schulz C."/>
            <person name="Shakirov E.V."/>
            <person name="Shibagaki N."/>
            <person name="Shinohara N."/>
            <person name="Shippen D.E."/>
            <person name="Soerensen I."/>
            <person name="Sotooka R."/>
            <person name="Sugimoto N."/>
            <person name="Sugita M."/>
            <person name="Sumikawa N."/>
            <person name="Tanurdzic M."/>
            <person name="Theissen G."/>
            <person name="Ulvskov P."/>
            <person name="Wakazuki S."/>
            <person name="Weng J.K."/>
            <person name="Willats W.W."/>
            <person name="Wipf D."/>
            <person name="Wolf P.G."/>
            <person name="Yang L."/>
            <person name="Zimmer A.D."/>
            <person name="Zhu Q."/>
            <person name="Mitros T."/>
            <person name="Hellsten U."/>
            <person name="Loque D."/>
            <person name="Otillar R."/>
            <person name="Salamov A."/>
            <person name="Schmutz J."/>
            <person name="Shapiro H."/>
            <person name="Lindquist E."/>
            <person name="Lucas S."/>
            <person name="Rokhsar D."/>
            <person name="Grigoriev I.V."/>
        </authorList>
    </citation>
    <scope>NUCLEOTIDE SEQUENCE [LARGE SCALE GENOMIC DNA]</scope>
</reference>
<keyword evidence="3" id="KW-1185">Reference proteome</keyword>
<dbReference type="Gramene" id="EFJ17262">
    <property type="protein sequence ID" value="EFJ17262"/>
    <property type="gene ID" value="SELMODRAFT_421194"/>
</dbReference>
<keyword evidence="1" id="KW-0732">Signal</keyword>
<dbReference type="KEGG" id="smo:SELMODRAFT_421194"/>
<dbReference type="EMBL" id="GL377615">
    <property type="protein sequence ID" value="EFJ17262.1"/>
    <property type="molecule type" value="Genomic_DNA"/>
</dbReference>
<dbReference type="STRING" id="88036.D8SEB4"/>
<dbReference type="PANTHER" id="PTHR44303">
    <property type="entry name" value="DNAJ HOMOLOG SUBFAMILY C MEMBER 16"/>
    <property type="match status" value="1"/>
</dbReference>
<accession>D8SEB4</accession>
<evidence type="ECO:0000313" key="2">
    <source>
        <dbReference type="EMBL" id="EFJ17262.1"/>
    </source>
</evidence>
<dbReference type="Proteomes" id="UP000001514">
    <property type="component" value="Unassembled WGS sequence"/>
</dbReference>
<dbReference type="PANTHER" id="PTHR44303:SF2">
    <property type="entry name" value="DNAJ HOMOLOG SUBFAMILY C MEMBER 16"/>
    <property type="match status" value="1"/>
</dbReference>
<protein>
    <submittedName>
        <fullName evidence="2">Uncharacterized protein</fullName>
    </submittedName>
</protein>
<dbReference type="InterPro" id="IPR052448">
    <property type="entry name" value="DnaJ_C16_autophagy_reg"/>
</dbReference>
<name>D8SEB4_SELML</name>
<dbReference type="FunCoup" id="D8SEB4">
    <property type="interactions" value="2697"/>
</dbReference>
<dbReference type="AlphaFoldDB" id="D8SEB4"/>
<dbReference type="InParanoid" id="D8SEB4"/>
<feature type="signal peptide" evidence="1">
    <location>
        <begin position="1"/>
        <end position="20"/>
    </location>
</feature>
<feature type="chain" id="PRO_5003122641" evidence="1">
    <location>
        <begin position="21"/>
        <end position="505"/>
    </location>
</feature>
<sequence>MGHQRLFLFAICSSLLELDATDSGERKRLLDFQGVVSGKVKDERWQMNGKLGKIGISLVWERLVEVLEGQVNILRVELGEVQLAKLLAGKRRIRCHKHVKVVLFFDTRERALPFVREAAKKFSELMSFRCVLWRQEEASIWKSRLGLELAPAVVFIKDPAGKDVATWYCVVAAGRPGFQLDQLCSMMRIVQDELVSKDIDSHNFAAVTAYKDKRLSLSWLDGEMQKKFCYYCLPSEPIHETCRLRQNQEQDVARIFMIRFRRDPNHQKPVVKRINTWWRLDDEEQDLASMLIAPYSDANEISEVLSRISNSVCNSDTNEIPFFMNYPEICSMRMPMKLCSSAAISDRAIFKLRKGSAVDVRKIILILSDASGGTKGLSAKEGAFVRVISKSVSLACGCRWKFEANQQIKIQNGRNIIYQYNYQSLQVKGIGSGCIALYLEICSIASRLPMKLCSSAAISDRVIFKWIVSFKFIRRCAWNKLPNSTGSRLDIKFPVEDQIGKVGDL</sequence>
<gene>
    <name evidence="2" type="ORF">SELMODRAFT_421194</name>
</gene>
<organism evidence="3">
    <name type="scientific">Selaginella moellendorffii</name>
    <name type="common">Spikemoss</name>
    <dbReference type="NCBI Taxonomy" id="88036"/>
    <lineage>
        <taxon>Eukaryota</taxon>
        <taxon>Viridiplantae</taxon>
        <taxon>Streptophyta</taxon>
        <taxon>Embryophyta</taxon>
        <taxon>Tracheophyta</taxon>
        <taxon>Lycopodiopsida</taxon>
        <taxon>Selaginellales</taxon>
        <taxon>Selaginellaceae</taxon>
        <taxon>Selaginella</taxon>
    </lineage>
</organism>
<proteinExistence type="predicted"/>